<comment type="caution">
    <text evidence="2">The sequence shown here is derived from an EMBL/GenBank/DDBJ whole genome shotgun (WGS) entry which is preliminary data.</text>
</comment>
<evidence type="ECO:0000256" key="1">
    <source>
        <dbReference type="SAM" id="Phobius"/>
    </source>
</evidence>
<keyword evidence="1" id="KW-1133">Transmembrane helix</keyword>
<dbReference type="EMBL" id="MFMW01000024">
    <property type="protein sequence ID" value="OGG86977.1"/>
    <property type="molecule type" value="Genomic_DNA"/>
</dbReference>
<dbReference type="AlphaFoldDB" id="A0A1F6FM94"/>
<keyword evidence="1" id="KW-0812">Transmembrane</keyword>
<dbReference type="STRING" id="1798561.A3B87_03305"/>
<evidence type="ECO:0000313" key="3">
    <source>
        <dbReference type="Proteomes" id="UP000179136"/>
    </source>
</evidence>
<feature type="transmembrane region" description="Helical" evidence="1">
    <location>
        <begin position="86"/>
        <end position="116"/>
    </location>
</feature>
<evidence type="ECO:0000313" key="2">
    <source>
        <dbReference type="EMBL" id="OGG86977.1"/>
    </source>
</evidence>
<dbReference type="Proteomes" id="UP000179136">
    <property type="component" value="Unassembled WGS sequence"/>
</dbReference>
<dbReference type="InterPro" id="IPR032531">
    <property type="entry name" value="DUF4956"/>
</dbReference>
<gene>
    <name evidence="2" type="ORF">A3B87_03305</name>
</gene>
<protein>
    <recommendedName>
        <fullName evidence="4">DUF4956 domain-containing protein</fullName>
    </recommendedName>
</protein>
<proteinExistence type="predicted"/>
<evidence type="ECO:0008006" key="4">
    <source>
        <dbReference type="Google" id="ProtNLM"/>
    </source>
</evidence>
<reference evidence="2 3" key="1">
    <citation type="journal article" date="2016" name="Nat. Commun.">
        <title>Thousands of microbial genomes shed light on interconnected biogeochemical processes in an aquifer system.</title>
        <authorList>
            <person name="Anantharaman K."/>
            <person name="Brown C.T."/>
            <person name="Hug L.A."/>
            <person name="Sharon I."/>
            <person name="Castelle C.J."/>
            <person name="Probst A.J."/>
            <person name="Thomas B.C."/>
            <person name="Singh A."/>
            <person name="Wilkins M.J."/>
            <person name="Karaoz U."/>
            <person name="Brodie E.L."/>
            <person name="Williams K.H."/>
            <person name="Hubbard S.S."/>
            <person name="Banfield J.F."/>
        </authorList>
    </citation>
    <scope>NUCLEOTIDE SEQUENCE [LARGE SCALE GENOMIC DNA]</scope>
</reference>
<sequence>MITIIRQINPPTGDPPSAARKIPNKKLGDKLNNRKSMFENFVNVASIPSQLTTASVVFNLILAFVLSLIIAIIYKNTHKGLSYSQSFTFTLIFIGLLINVVMMVIGNSLALAFGAFGAFSLIRFRTAIKDTRDIAFILWAVTVGLAVGTGNYLIAVLTTIVASAIVYGLAKINFGSIRKYDFILNFSAQSGAFSNDKMRELFKEYLKYDNLLNVTSRDGGKALDYSFNIKFIASSDMEKFISKFNSLEGVEDVDLISAKNDIEY</sequence>
<feature type="transmembrane region" description="Helical" evidence="1">
    <location>
        <begin position="136"/>
        <end position="169"/>
    </location>
</feature>
<keyword evidence="1" id="KW-0472">Membrane</keyword>
<organism evidence="2 3">
    <name type="scientific">Candidatus Kuenenbacteria bacterium RIFCSPHIGHO2_02_FULL_39_13</name>
    <dbReference type="NCBI Taxonomy" id="1798561"/>
    <lineage>
        <taxon>Bacteria</taxon>
        <taxon>Candidatus Kueneniibacteriota</taxon>
    </lineage>
</organism>
<dbReference type="Pfam" id="PF16316">
    <property type="entry name" value="DUF4956"/>
    <property type="match status" value="1"/>
</dbReference>
<accession>A0A1F6FM94</accession>
<feature type="transmembrane region" description="Helical" evidence="1">
    <location>
        <begin position="56"/>
        <end position="74"/>
    </location>
</feature>
<name>A0A1F6FM94_9BACT</name>